<dbReference type="PANTHER" id="PTHR15052:SF2">
    <property type="entry name" value="GENERAL TRANSCRIPTION FACTOR 3C POLYPEPTIDE 2"/>
    <property type="match status" value="1"/>
</dbReference>
<name>D4DBS0_TRIVH</name>
<protein>
    <submittedName>
        <fullName evidence="5">Transcription factor TFIIIC complex subunit Tfc6, putative</fullName>
    </submittedName>
</protein>
<organism evidence="5 6">
    <name type="scientific">Trichophyton verrucosum (strain HKI 0517)</name>
    <dbReference type="NCBI Taxonomy" id="663202"/>
    <lineage>
        <taxon>Eukaryota</taxon>
        <taxon>Fungi</taxon>
        <taxon>Dikarya</taxon>
        <taxon>Ascomycota</taxon>
        <taxon>Pezizomycotina</taxon>
        <taxon>Eurotiomycetes</taxon>
        <taxon>Eurotiomycetidae</taxon>
        <taxon>Onygenales</taxon>
        <taxon>Arthrodermataceae</taxon>
        <taxon>Trichophyton</taxon>
    </lineage>
</organism>
<dbReference type="HOGENOM" id="CLU_018776_0_0_1"/>
<comment type="caution">
    <text evidence="5">The sequence shown here is derived from an EMBL/GenBank/DDBJ whole genome shotgun (WGS) entry which is preliminary data.</text>
</comment>
<evidence type="ECO:0000256" key="3">
    <source>
        <dbReference type="ARBA" id="ARBA00023242"/>
    </source>
</evidence>
<feature type="compositionally biased region" description="Basic and acidic residues" evidence="4">
    <location>
        <begin position="59"/>
        <end position="76"/>
    </location>
</feature>
<evidence type="ECO:0000256" key="2">
    <source>
        <dbReference type="ARBA" id="ARBA00023163"/>
    </source>
</evidence>
<keyword evidence="6" id="KW-1185">Reference proteome</keyword>
<feature type="region of interest" description="Disordered" evidence="4">
    <location>
        <begin position="1"/>
        <end position="91"/>
    </location>
</feature>
<evidence type="ECO:0000313" key="6">
    <source>
        <dbReference type="Proteomes" id="UP000008383"/>
    </source>
</evidence>
<accession>D4DBS0</accession>
<dbReference type="KEGG" id="tve:TRV_04568"/>
<feature type="compositionally biased region" description="Acidic residues" evidence="4">
    <location>
        <begin position="40"/>
        <end position="49"/>
    </location>
</feature>
<dbReference type="GO" id="GO:0005634">
    <property type="term" value="C:nucleus"/>
    <property type="evidence" value="ECO:0007669"/>
    <property type="project" value="UniProtKB-SubCell"/>
</dbReference>
<dbReference type="SUPFAM" id="SSF50978">
    <property type="entry name" value="WD40 repeat-like"/>
    <property type="match status" value="1"/>
</dbReference>
<keyword evidence="3" id="KW-0539">Nucleus</keyword>
<proteinExistence type="predicted"/>
<keyword evidence="2" id="KW-0804">Transcription</keyword>
<dbReference type="OrthoDB" id="4703at2759"/>
<dbReference type="Gene3D" id="2.130.10.10">
    <property type="entry name" value="YVTN repeat-like/Quinoprotein amine dehydrogenase"/>
    <property type="match status" value="1"/>
</dbReference>
<evidence type="ECO:0000256" key="1">
    <source>
        <dbReference type="ARBA" id="ARBA00004123"/>
    </source>
</evidence>
<evidence type="ECO:0000313" key="5">
    <source>
        <dbReference type="EMBL" id="EFE40706.1"/>
    </source>
</evidence>
<dbReference type="EMBL" id="ACYE01000229">
    <property type="protein sequence ID" value="EFE40706.1"/>
    <property type="molecule type" value="Genomic_DNA"/>
</dbReference>
<reference evidence="6" key="1">
    <citation type="journal article" date="2011" name="Genome Biol.">
        <title>Comparative and functional genomics provide insights into the pathogenicity of dermatophytic fungi.</title>
        <authorList>
            <person name="Burmester A."/>
            <person name="Shelest E."/>
            <person name="Gloeckner G."/>
            <person name="Heddergott C."/>
            <person name="Schindler S."/>
            <person name="Staib P."/>
            <person name="Heidel A."/>
            <person name="Felder M."/>
            <person name="Petzold A."/>
            <person name="Szafranski K."/>
            <person name="Feuermann M."/>
            <person name="Pedruzzi I."/>
            <person name="Priebe S."/>
            <person name="Groth M."/>
            <person name="Winkler R."/>
            <person name="Li W."/>
            <person name="Kniemeyer O."/>
            <person name="Schroeckh V."/>
            <person name="Hertweck C."/>
            <person name="Hube B."/>
            <person name="White T.C."/>
            <person name="Platzer M."/>
            <person name="Guthke R."/>
            <person name="Heitman J."/>
            <person name="Woestemeyer J."/>
            <person name="Zipfel P.F."/>
            <person name="Monod M."/>
            <person name="Brakhage A.A."/>
        </authorList>
    </citation>
    <scope>NUCLEOTIDE SEQUENCE [LARGE SCALE GENOMIC DNA]</scope>
    <source>
        <strain evidence="6">HKI 0517</strain>
    </source>
</reference>
<evidence type="ECO:0000256" key="4">
    <source>
        <dbReference type="SAM" id="MobiDB-lite"/>
    </source>
</evidence>
<dbReference type="RefSeq" id="XP_003021324.1">
    <property type="nucleotide sequence ID" value="XM_003021278.1"/>
</dbReference>
<sequence>MDAMSAAEQQIVAAETNGSTPIPDPDYEDEAVTQYPASEFSDEEYEADEGINKRRKKEGRNLDRQKNMALAQKKDQPNTQTYSRGLLKPSNHSSKTLQLRLTFGSGDQDILPIIHTRDNWSGGLDLTFPSRESLQVCIGWNSRGSKDIFGVDRETNIRESTTGWDWFYSDIGARFRGKQQTLPITEDVANTHLPSKEIPKTTVLIGPSDAQTTFLLGRGESFDFSSAWPSTESIAIKQESEEAPVSQANERASDAPNRVKAREGWIINLGSKIQCLSWAHNCNGNSQFLAIVAPIHDSQKAQFDDGNIRGAPAFTPSPPYPAAIQIWRFEARDPKSGLRKLNMNKPPFLHMVICTEFGTISRLCWCPISVNRDSDDGNDSKTTRPRPALLAGLWSDGTVKVFNVDLSDSKSETKYAIGSANGFIGVWSLVQSARRESITNPEPYLYVPIHDTYILNVASAYPTHPYIIAATSVGGQTRLVSLQDPAAEVVDALRLRIGTQCLVYSPFLRSFITNDEGDFVRLLPLRRFFSSLAALKSRSIATSLATASLHHPCILAGNAGGAVIGNNPLRKLIHSKEKQWQQTWFSQEWINGGNNNITPGPVVKFYDGFKAETASLAKGSSAQDKEIGQVGMMTVYEEQTAITAIAWNPNASCSGWACAGMGSGLLRVEDLAHE</sequence>
<dbReference type="GeneID" id="9578168"/>
<comment type="subcellular location">
    <subcellularLocation>
        <location evidence="1">Nucleus</location>
    </subcellularLocation>
</comment>
<dbReference type="AlphaFoldDB" id="D4DBS0"/>
<dbReference type="PANTHER" id="PTHR15052">
    <property type="entry name" value="RNA POLYMERASE III TRANSCRIPTION INITIATION FACTOR COMPLEX SUBUNIT"/>
    <property type="match status" value="1"/>
</dbReference>
<dbReference type="InterPro" id="IPR052416">
    <property type="entry name" value="GTF3C_component"/>
</dbReference>
<dbReference type="Proteomes" id="UP000008383">
    <property type="component" value="Unassembled WGS sequence"/>
</dbReference>
<gene>
    <name evidence="5" type="ORF">TRV_04568</name>
</gene>
<dbReference type="InterPro" id="IPR036322">
    <property type="entry name" value="WD40_repeat_dom_sf"/>
</dbReference>
<dbReference type="GO" id="GO:0000127">
    <property type="term" value="C:transcription factor TFIIIC complex"/>
    <property type="evidence" value="ECO:0007669"/>
    <property type="project" value="TreeGrafter"/>
</dbReference>
<dbReference type="GO" id="GO:0006383">
    <property type="term" value="P:transcription by RNA polymerase III"/>
    <property type="evidence" value="ECO:0007669"/>
    <property type="project" value="TreeGrafter"/>
</dbReference>
<dbReference type="InterPro" id="IPR015943">
    <property type="entry name" value="WD40/YVTN_repeat-like_dom_sf"/>
</dbReference>